<comment type="caution">
    <text evidence="1">The sequence shown here is derived from an EMBL/GenBank/DDBJ whole genome shotgun (WGS) entry which is preliminary data.</text>
</comment>
<keyword evidence="2" id="KW-1185">Reference proteome</keyword>
<evidence type="ECO:0000313" key="2">
    <source>
        <dbReference type="Proteomes" id="UP001343724"/>
    </source>
</evidence>
<proteinExistence type="predicted"/>
<dbReference type="RefSeq" id="WP_326440297.1">
    <property type="nucleotide sequence ID" value="NZ_JAYMFH010000009.1"/>
</dbReference>
<organism evidence="1 2">
    <name type="scientific">Adlercreutzia shanghongiae</name>
    <dbReference type="NCBI Taxonomy" id="3111773"/>
    <lineage>
        <taxon>Bacteria</taxon>
        <taxon>Bacillati</taxon>
        <taxon>Actinomycetota</taxon>
        <taxon>Coriobacteriia</taxon>
        <taxon>Eggerthellales</taxon>
        <taxon>Eggerthellaceae</taxon>
        <taxon>Adlercreutzia</taxon>
    </lineage>
</organism>
<dbReference type="EMBL" id="JAYMFH010000009">
    <property type="protein sequence ID" value="MEC4295166.1"/>
    <property type="molecule type" value="Genomic_DNA"/>
</dbReference>
<dbReference type="Pfam" id="PF12784">
    <property type="entry name" value="PDDEXK_2"/>
    <property type="match status" value="1"/>
</dbReference>
<gene>
    <name evidence="1" type="ORF">VJ920_07570</name>
</gene>
<name>A0ABU6IZ62_9ACTN</name>
<accession>A0ABU6IZ62</accession>
<evidence type="ECO:0000313" key="1">
    <source>
        <dbReference type="EMBL" id="MEC4295166.1"/>
    </source>
</evidence>
<reference evidence="1 2" key="1">
    <citation type="submission" date="2024-01" db="EMBL/GenBank/DDBJ databases">
        <title>novel species in genus Adlercreutzia.</title>
        <authorList>
            <person name="Liu X."/>
        </authorList>
    </citation>
    <scope>NUCLEOTIDE SEQUENCE [LARGE SCALE GENOMIC DNA]</scope>
    <source>
        <strain evidence="1 2">R22</strain>
    </source>
</reference>
<sequence>MCRGLIHALLGIEVGSIRYLNAEQPYEPGSSSRGVRMDIVAKEDGRIYDIEMQVGPEAYIGRRMRYYQAAMDVGELGPGEAWGQLPESHIIFICPTDLLAGGLPVYTINRICIEAPDFALRGRFSSRVVRIAGFQVGNVQYLARLHLWESGSAFFIIAASHEV</sequence>
<dbReference type="Proteomes" id="UP001343724">
    <property type="component" value="Unassembled WGS sequence"/>
</dbReference>
<protein>
    <submittedName>
        <fullName evidence="1">PD-(D/E)XK nuclease family transposase</fullName>
    </submittedName>
</protein>